<dbReference type="EMBL" id="JAEAOA010001578">
    <property type="protein sequence ID" value="KAK3577558.1"/>
    <property type="molecule type" value="Genomic_DNA"/>
</dbReference>
<sequence length="176" mass="20630">MTIPEIMLLQTSHGANDNSNFRACQIPKTLLHVFNDYLTYTAERTDFHAYLKKLERTKSHLAETCSETRLLQRRAHINRKHLSRQPLAHEERGKMDTVHHQRLSRYGSYHEDTITRDTEPGQETLPQLDLTRPFITAARKRRNQATDLILQDKIQKHLTWGKQRSATPYMSAEEII</sequence>
<keyword evidence="2" id="KW-1185">Reference proteome</keyword>
<organism evidence="1 2">
    <name type="scientific">Potamilus streckersoni</name>
    <dbReference type="NCBI Taxonomy" id="2493646"/>
    <lineage>
        <taxon>Eukaryota</taxon>
        <taxon>Metazoa</taxon>
        <taxon>Spiralia</taxon>
        <taxon>Lophotrochozoa</taxon>
        <taxon>Mollusca</taxon>
        <taxon>Bivalvia</taxon>
        <taxon>Autobranchia</taxon>
        <taxon>Heteroconchia</taxon>
        <taxon>Palaeoheterodonta</taxon>
        <taxon>Unionida</taxon>
        <taxon>Unionoidea</taxon>
        <taxon>Unionidae</taxon>
        <taxon>Ambleminae</taxon>
        <taxon>Lampsilini</taxon>
        <taxon>Potamilus</taxon>
    </lineage>
</organism>
<comment type="caution">
    <text evidence="1">The sequence shown here is derived from an EMBL/GenBank/DDBJ whole genome shotgun (WGS) entry which is preliminary data.</text>
</comment>
<reference evidence="1" key="3">
    <citation type="submission" date="2023-05" db="EMBL/GenBank/DDBJ databases">
        <authorList>
            <person name="Smith C.H."/>
        </authorList>
    </citation>
    <scope>NUCLEOTIDE SEQUENCE</scope>
    <source>
        <strain evidence="1">CHS0354</strain>
        <tissue evidence="1">Mantle</tissue>
    </source>
</reference>
<accession>A0AAE0VGM7</accession>
<protein>
    <submittedName>
        <fullName evidence="1">Uncharacterized protein</fullName>
    </submittedName>
</protein>
<evidence type="ECO:0000313" key="2">
    <source>
        <dbReference type="Proteomes" id="UP001195483"/>
    </source>
</evidence>
<dbReference type="AlphaFoldDB" id="A0AAE0VGM7"/>
<name>A0AAE0VGM7_9BIVA</name>
<proteinExistence type="predicted"/>
<gene>
    <name evidence="1" type="ORF">CHS0354_026527</name>
</gene>
<reference evidence="1" key="1">
    <citation type="journal article" date="2021" name="Genome Biol. Evol.">
        <title>A High-Quality Reference Genome for a Parasitic Bivalve with Doubly Uniparental Inheritance (Bivalvia: Unionida).</title>
        <authorList>
            <person name="Smith C.H."/>
        </authorList>
    </citation>
    <scope>NUCLEOTIDE SEQUENCE</scope>
    <source>
        <strain evidence="1">CHS0354</strain>
    </source>
</reference>
<evidence type="ECO:0000313" key="1">
    <source>
        <dbReference type="EMBL" id="KAK3577558.1"/>
    </source>
</evidence>
<dbReference type="Proteomes" id="UP001195483">
    <property type="component" value="Unassembled WGS sequence"/>
</dbReference>
<reference evidence="1" key="2">
    <citation type="journal article" date="2021" name="Genome Biol. Evol.">
        <title>Developing a high-quality reference genome for a parasitic bivalve with doubly uniparental inheritance (Bivalvia: Unionida).</title>
        <authorList>
            <person name="Smith C.H."/>
        </authorList>
    </citation>
    <scope>NUCLEOTIDE SEQUENCE</scope>
    <source>
        <strain evidence="1">CHS0354</strain>
        <tissue evidence="1">Mantle</tissue>
    </source>
</reference>